<dbReference type="Gene3D" id="1.20.1560.10">
    <property type="entry name" value="ABC transporter type 1, transmembrane domain"/>
    <property type="match status" value="1"/>
</dbReference>
<keyword evidence="5 11" id="KW-0067">ATP-binding</keyword>
<dbReference type="PROSITE" id="PS50893">
    <property type="entry name" value="ABC_TRANSPORTER_2"/>
    <property type="match status" value="1"/>
</dbReference>
<keyword evidence="6 8" id="KW-1133">Transmembrane helix</keyword>
<dbReference type="RefSeq" id="WP_057895330.1">
    <property type="nucleotide sequence ID" value="NZ_AZEH01000019.1"/>
</dbReference>
<organism evidence="11 12">
    <name type="scientific">Liquorilactobacillus oeni DSM 19972</name>
    <dbReference type="NCBI Taxonomy" id="1423777"/>
    <lineage>
        <taxon>Bacteria</taxon>
        <taxon>Bacillati</taxon>
        <taxon>Bacillota</taxon>
        <taxon>Bacilli</taxon>
        <taxon>Lactobacillales</taxon>
        <taxon>Lactobacillaceae</taxon>
        <taxon>Liquorilactobacillus</taxon>
    </lineage>
</organism>
<feature type="transmembrane region" description="Helical" evidence="8">
    <location>
        <begin position="174"/>
        <end position="193"/>
    </location>
</feature>
<dbReference type="GO" id="GO:0005886">
    <property type="term" value="C:plasma membrane"/>
    <property type="evidence" value="ECO:0007669"/>
    <property type="project" value="UniProtKB-SubCell"/>
</dbReference>
<dbReference type="InterPro" id="IPR011527">
    <property type="entry name" value="ABC1_TM_dom"/>
</dbReference>
<dbReference type="Pfam" id="PF00005">
    <property type="entry name" value="ABC_tran"/>
    <property type="match status" value="1"/>
</dbReference>
<dbReference type="InterPro" id="IPR036640">
    <property type="entry name" value="ABC1_TM_sf"/>
</dbReference>
<evidence type="ECO:0000256" key="8">
    <source>
        <dbReference type="SAM" id="Phobius"/>
    </source>
</evidence>
<feature type="transmembrane region" description="Helical" evidence="8">
    <location>
        <begin position="74"/>
        <end position="99"/>
    </location>
</feature>
<dbReference type="Gene3D" id="3.40.50.300">
    <property type="entry name" value="P-loop containing nucleotide triphosphate hydrolases"/>
    <property type="match status" value="1"/>
</dbReference>
<evidence type="ECO:0000256" key="2">
    <source>
        <dbReference type="ARBA" id="ARBA00022448"/>
    </source>
</evidence>
<keyword evidence="12" id="KW-1185">Reference proteome</keyword>
<dbReference type="GO" id="GO:0016887">
    <property type="term" value="F:ATP hydrolysis activity"/>
    <property type="evidence" value="ECO:0007669"/>
    <property type="project" value="InterPro"/>
</dbReference>
<gene>
    <name evidence="11" type="ORF">FD46_GL000331</name>
</gene>
<dbReference type="SMART" id="SM00382">
    <property type="entry name" value="AAA"/>
    <property type="match status" value="1"/>
</dbReference>
<comment type="caution">
    <text evidence="11">The sequence shown here is derived from an EMBL/GenBank/DDBJ whole genome shotgun (WGS) entry which is preliminary data.</text>
</comment>
<feature type="domain" description="ABC transmembrane type-1" evidence="10">
    <location>
        <begin position="23"/>
        <end position="321"/>
    </location>
</feature>
<keyword evidence="2" id="KW-0813">Transport</keyword>
<dbReference type="InterPro" id="IPR003593">
    <property type="entry name" value="AAA+_ATPase"/>
</dbReference>
<evidence type="ECO:0000313" key="12">
    <source>
        <dbReference type="Proteomes" id="UP000051686"/>
    </source>
</evidence>
<evidence type="ECO:0000256" key="1">
    <source>
        <dbReference type="ARBA" id="ARBA00004651"/>
    </source>
</evidence>
<reference evidence="11 12" key="1">
    <citation type="journal article" date="2015" name="Genome Announc.">
        <title>Expanding the biotechnology potential of lactobacilli through comparative genomics of 213 strains and associated genera.</title>
        <authorList>
            <person name="Sun Z."/>
            <person name="Harris H.M."/>
            <person name="McCann A."/>
            <person name="Guo C."/>
            <person name="Argimon S."/>
            <person name="Zhang W."/>
            <person name="Yang X."/>
            <person name="Jeffery I.B."/>
            <person name="Cooney J.C."/>
            <person name="Kagawa T.F."/>
            <person name="Liu W."/>
            <person name="Song Y."/>
            <person name="Salvetti E."/>
            <person name="Wrobel A."/>
            <person name="Rasinkangas P."/>
            <person name="Parkhill J."/>
            <person name="Rea M.C."/>
            <person name="O'Sullivan O."/>
            <person name="Ritari J."/>
            <person name="Douillard F.P."/>
            <person name="Paul Ross R."/>
            <person name="Yang R."/>
            <person name="Briner A.E."/>
            <person name="Felis G.E."/>
            <person name="de Vos W.M."/>
            <person name="Barrangou R."/>
            <person name="Klaenhammer T.R."/>
            <person name="Caufield P.W."/>
            <person name="Cui Y."/>
            <person name="Zhang H."/>
            <person name="O'Toole P.W."/>
        </authorList>
    </citation>
    <scope>NUCLEOTIDE SEQUENCE [LARGE SCALE GENOMIC DNA]</scope>
    <source>
        <strain evidence="11 12">DSM 19972</strain>
    </source>
</reference>
<dbReference type="InterPro" id="IPR017871">
    <property type="entry name" value="ABC_transporter-like_CS"/>
</dbReference>
<evidence type="ECO:0000256" key="3">
    <source>
        <dbReference type="ARBA" id="ARBA00022692"/>
    </source>
</evidence>
<evidence type="ECO:0000256" key="5">
    <source>
        <dbReference type="ARBA" id="ARBA00022840"/>
    </source>
</evidence>
<feature type="transmembrane region" description="Helical" evidence="8">
    <location>
        <begin position="253"/>
        <end position="279"/>
    </location>
</feature>
<dbReference type="InterPro" id="IPR003439">
    <property type="entry name" value="ABC_transporter-like_ATP-bd"/>
</dbReference>
<dbReference type="InterPro" id="IPR027417">
    <property type="entry name" value="P-loop_NTPase"/>
</dbReference>
<dbReference type="PANTHER" id="PTHR43394">
    <property type="entry name" value="ATP-DEPENDENT PERMEASE MDL1, MITOCHONDRIAL"/>
    <property type="match status" value="1"/>
</dbReference>
<keyword evidence="3 8" id="KW-0812">Transmembrane</keyword>
<dbReference type="SUPFAM" id="SSF52540">
    <property type="entry name" value="P-loop containing nucleoside triphosphate hydrolases"/>
    <property type="match status" value="1"/>
</dbReference>
<feature type="transmembrane region" description="Helical" evidence="8">
    <location>
        <begin position="21"/>
        <end position="37"/>
    </location>
</feature>
<dbReference type="GO" id="GO:0015421">
    <property type="term" value="F:ABC-type oligopeptide transporter activity"/>
    <property type="evidence" value="ECO:0007669"/>
    <property type="project" value="TreeGrafter"/>
</dbReference>
<dbReference type="GO" id="GO:0005524">
    <property type="term" value="F:ATP binding"/>
    <property type="evidence" value="ECO:0007669"/>
    <property type="project" value="UniProtKB-KW"/>
</dbReference>
<evidence type="ECO:0000256" key="6">
    <source>
        <dbReference type="ARBA" id="ARBA00022989"/>
    </source>
</evidence>
<dbReference type="PROSITE" id="PS50929">
    <property type="entry name" value="ABC_TM1F"/>
    <property type="match status" value="1"/>
</dbReference>
<dbReference type="FunFam" id="3.40.50.300:FF:000287">
    <property type="entry name" value="Multidrug ABC transporter ATP-binding protein"/>
    <property type="match status" value="1"/>
</dbReference>
<dbReference type="PROSITE" id="PS00211">
    <property type="entry name" value="ABC_TRANSPORTER_1"/>
    <property type="match status" value="1"/>
</dbReference>
<dbReference type="Pfam" id="PF00664">
    <property type="entry name" value="ABC_membrane"/>
    <property type="match status" value="1"/>
</dbReference>
<proteinExistence type="predicted"/>
<evidence type="ECO:0000256" key="4">
    <source>
        <dbReference type="ARBA" id="ARBA00022741"/>
    </source>
</evidence>
<name>A0A0R1MD24_9LACO</name>
<dbReference type="EMBL" id="AZEH01000019">
    <property type="protein sequence ID" value="KRL05999.1"/>
    <property type="molecule type" value="Genomic_DNA"/>
</dbReference>
<dbReference type="OrthoDB" id="9770415at2"/>
<dbReference type="PATRIC" id="fig|1423777.3.peg.350"/>
<evidence type="ECO:0000259" key="9">
    <source>
        <dbReference type="PROSITE" id="PS50893"/>
    </source>
</evidence>
<dbReference type="STRING" id="1423777.FD46_GL000331"/>
<evidence type="ECO:0000259" key="10">
    <source>
        <dbReference type="PROSITE" id="PS50929"/>
    </source>
</evidence>
<comment type="subcellular location">
    <subcellularLocation>
        <location evidence="1">Cell membrane</location>
        <topology evidence="1">Multi-pass membrane protein</topology>
    </subcellularLocation>
</comment>
<protein>
    <submittedName>
        <fullName evidence="11">Multidrug protein lipid ABC transporter family ATP-binding and permease</fullName>
    </submittedName>
</protein>
<feature type="domain" description="ABC transporter" evidence="9">
    <location>
        <begin position="354"/>
        <end position="588"/>
    </location>
</feature>
<dbReference type="InterPro" id="IPR039421">
    <property type="entry name" value="Type_1_exporter"/>
</dbReference>
<dbReference type="AlphaFoldDB" id="A0A0R1MD24"/>
<dbReference type="CDD" id="cd18547">
    <property type="entry name" value="ABC_6TM_Tm288_like"/>
    <property type="match status" value="1"/>
</dbReference>
<keyword evidence="7 8" id="KW-0472">Membrane</keyword>
<sequence length="593" mass="67394">MRNLKDALDYFKHYLRPYWKGLLFVTALTIISTWAQIKAPVYLGKAMTSLSRYLMAYSNPLTRSQASFADFHHALWLIFLFFLLSVIAMLLASFWISYISAYSGNNMQRGLFKKLQKMTIRYFDSHQDGKILSLFTSDLDNIFNAMNQAIFELISQIILYIGVIWIMFSLNIKLAFATVVSTPFVIIVAFVIIRKARYYIDNQQDEISALNGYINEQINGQKIIITNGLQVKSIADFKVLNERVRRATFKGQLYSGLLFPVMQGLSLLNLAIVIAYGSWMIVNGDVSKAIGLGLIVTFVQYSQQYFQPITQITSMYSMIQLALTGARRLTHILKQPEEDRKEDGIELKKINKGVRLQDVHFGYDPDKEILHGININVDKGKMIALVGPTGSGKTTVMNLLNRFYDVNSGEVLFDEADTRRYSLLSLRKNIGIVLQESVLFTGTIADNIKFGMPKANDEQMIAAAKQAHIHEYIESLPERYETRVDEESSILSVGQKQLISIARTLLTDPAFLILDEATSNVDMVTEEKIKKAMDNVIAGRTSFVIAHRLKTIVEADEIIVLKDGKIIEKGSHEQLLKQQGFYYNLYTNQMVFE</sequence>
<dbReference type="PANTHER" id="PTHR43394:SF1">
    <property type="entry name" value="ATP-BINDING CASSETTE SUB-FAMILY B MEMBER 10, MITOCHONDRIAL"/>
    <property type="match status" value="1"/>
</dbReference>
<accession>A0A0R1MD24</accession>
<dbReference type="Proteomes" id="UP000051686">
    <property type="component" value="Unassembled WGS sequence"/>
</dbReference>
<evidence type="ECO:0000256" key="7">
    <source>
        <dbReference type="ARBA" id="ARBA00023136"/>
    </source>
</evidence>
<dbReference type="SUPFAM" id="SSF90123">
    <property type="entry name" value="ABC transporter transmembrane region"/>
    <property type="match status" value="1"/>
</dbReference>
<evidence type="ECO:0000313" key="11">
    <source>
        <dbReference type="EMBL" id="KRL05999.1"/>
    </source>
</evidence>
<keyword evidence="4" id="KW-0547">Nucleotide-binding</keyword>
<feature type="transmembrane region" description="Helical" evidence="8">
    <location>
        <begin position="149"/>
        <end position="168"/>
    </location>
</feature>